<proteinExistence type="predicted"/>
<accession>A0A345UNV5</accession>
<organism evidence="1 2">
    <name type="scientific">Cyclonatronum proteinivorum</name>
    <dbReference type="NCBI Taxonomy" id="1457365"/>
    <lineage>
        <taxon>Bacteria</taxon>
        <taxon>Pseudomonadati</taxon>
        <taxon>Balneolota</taxon>
        <taxon>Balneolia</taxon>
        <taxon>Balneolales</taxon>
        <taxon>Cyclonatronaceae</taxon>
        <taxon>Cyclonatronum</taxon>
    </lineage>
</organism>
<evidence type="ECO:0000313" key="2">
    <source>
        <dbReference type="Proteomes" id="UP000254808"/>
    </source>
</evidence>
<sequence length="170" mass="19085">MKHIIHIQLITFITILFISIGCNTTSSESNNPDEVFGYWKLDRIVYETGEVLRPGDGEIEVPDIVEFYWLGFRDIDVEAEGDNRKQLSGGAYCNWAGGWFTEKPGRELDVTLICSRAVCGIATEFCSAVTTSYSYEFRRGNLLLSFEHPRQQGTISGQVILSTFNPTNGD</sequence>
<evidence type="ECO:0000313" key="1">
    <source>
        <dbReference type="EMBL" id="AXJ02157.1"/>
    </source>
</evidence>
<dbReference type="AlphaFoldDB" id="A0A345UNV5"/>
<gene>
    <name evidence="1" type="ORF">CYPRO_2919</name>
</gene>
<dbReference type="EMBL" id="CP027806">
    <property type="protein sequence ID" value="AXJ02157.1"/>
    <property type="molecule type" value="Genomic_DNA"/>
</dbReference>
<protein>
    <submittedName>
        <fullName evidence="1">Uncharacterized protein</fullName>
    </submittedName>
</protein>
<name>A0A345UNV5_9BACT</name>
<keyword evidence="2" id="KW-1185">Reference proteome</keyword>
<dbReference type="RefSeq" id="WP_114985281.1">
    <property type="nucleotide sequence ID" value="NZ_CP027806.1"/>
</dbReference>
<reference evidence="1 2" key="1">
    <citation type="submission" date="2018-03" db="EMBL/GenBank/DDBJ databases">
        <title>Phenotypic and genomic properties of Cyclonatronum proteinivorum gen. nov., sp. nov., a haloalkaliphilic bacteroidete from soda lakes possessing Na+-translocating rhodopsin.</title>
        <authorList>
            <person name="Toshchakov S.V."/>
            <person name="Korzhenkov A."/>
            <person name="Samarov N.I."/>
            <person name="Kublanov I.V."/>
            <person name="Muntyan M.S."/>
            <person name="Sorokin D.Y."/>
        </authorList>
    </citation>
    <scope>NUCLEOTIDE SEQUENCE [LARGE SCALE GENOMIC DNA]</scope>
    <source>
        <strain evidence="1 2">Omega</strain>
    </source>
</reference>
<dbReference type="KEGG" id="cprv:CYPRO_2919"/>
<dbReference type="PROSITE" id="PS51257">
    <property type="entry name" value="PROKAR_LIPOPROTEIN"/>
    <property type="match status" value="1"/>
</dbReference>
<dbReference type="Proteomes" id="UP000254808">
    <property type="component" value="Chromosome"/>
</dbReference>